<dbReference type="PRINTS" id="PR00069">
    <property type="entry name" value="ALDKETRDTASE"/>
</dbReference>
<proteinExistence type="predicted"/>
<dbReference type="InterPro" id="IPR036812">
    <property type="entry name" value="NAD(P)_OxRdtase_dom_sf"/>
</dbReference>
<dbReference type="EMBL" id="MK890695">
    <property type="protein sequence ID" value="QFR37200.1"/>
    <property type="molecule type" value="Genomic_DNA"/>
</dbReference>
<evidence type="ECO:0000313" key="3">
    <source>
        <dbReference type="EMBL" id="QFR37200.1"/>
    </source>
</evidence>
<organism evidence="3">
    <name type="scientific">Cyberlindnera americana</name>
    <dbReference type="NCBI Taxonomy" id="36016"/>
    <lineage>
        <taxon>Eukaryota</taxon>
        <taxon>Fungi</taxon>
        <taxon>Dikarya</taxon>
        <taxon>Ascomycota</taxon>
        <taxon>Saccharomycotina</taxon>
        <taxon>Saccharomycetes</taxon>
        <taxon>Phaffomycetales</taxon>
        <taxon>Phaffomycetaceae</taxon>
        <taxon>Cyberlindnera</taxon>
    </lineage>
</organism>
<feature type="domain" description="NADP-dependent oxidoreductase" evidence="2">
    <location>
        <begin position="21"/>
        <end position="303"/>
    </location>
</feature>
<dbReference type="PANTHER" id="PTHR42686:SF1">
    <property type="entry name" value="GH17980P-RELATED"/>
    <property type="match status" value="1"/>
</dbReference>
<dbReference type="InterPro" id="IPR044480">
    <property type="entry name" value="Ara2-like"/>
</dbReference>
<dbReference type="PANTHER" id="PTHR42686">
    <property type="entry name" value="GH17980P-RELATED"/>
    <property type="match status" value="1"/>
</dbReference>
<accession>A0A5P8N8S4</accession>
<gene>
    <name evidence="3" type="ORF">g4714</name>
</gene>
<evidence type="ECO:0000259" key="2">
    <source>
        <dbReference type="Pfam" id="PF00248"/>
    </source>
</evidence>
<dbReference type="Pfam" id="PF00248">
    <property type="entry name" value="Aldo_ket_red"/>
    <property type="match status" value="1"/>
</dbReference>
<dbReference type="Gene3D" id="3.20.20.100">
    <property type="entry name" value="NADP-dependent oxidoreductase domain"/>
    <property type="match status" value="1"/>
</dbReference>
<evidence type="ECO:0000256" key="1">
    <source>
        <dbReference type="ARBA" id="ARBA00023002"/>
    </source>
</evidence>
<dbReference type="SUPFAM" id="SSF51430">
    <property type="entry name" value="NAD(P)-linked oxidoreductase"/>
    <property type="match status" value="1"/>
</dbReference>
<dbReference type="InterPro" id="IPR023210">
    <property type="entry name" value="NADP_OxRdtase_dom"/>
</dbReference>
<dbReference type="GO" id="GO:0045290">
    <property type="term" value="F:D-arabinose 1-dehydrogenase [NAD(P)+] activity"/>
    <property type="evidence" value="ECO:0007669"/>
    <property type="project" value="InterPro"/>
</dbReference>
<dbReference type="CDD" id="cd19164">
    <property type="entry name" value="AKR_ARA2"/>
    <property type="match status" value="1"/>
</dbReference>
<dbReference type="InterPro" id="IPR020471">
    <property type="entry name" value="AKR"/>
</dbReference>
<dbReference type="GO" id="GO:0005829">
    <property type="term" value="C:cytosol"/>
    <property type="evidence" value="ECO:0007669"/>
    <property type="project" value="TreeGrafter"/>
</dbReference>
<dbReference type="AlphaFoldDB" id="A0A5P8N8S4"/>
<name>A0A5P8N8S4_9ASCO</name>
<reference evidence="3" key="1">
    <citation type="journal article" date="2019" name="Front. Microbiol.">
        <title>An Overview of Genes From Cyberlindnera americana, a Symbiont Yeast Isolated From the Gut of the Bark Beetle Dendroctonus rhizophagus (Curculionidae: Scolytinae), Involved in the Detoxification Process Using Genome and Transcriptome Data.</title>
        <authorList>
            <person name="Soto-Robles L.V."/>
            <person name="Torres-Banda V."/>
            <person name="Rivera-Orduna F.N."/>
            <person name="Curiel-Quesada E."/>
            <person name="Hidalgo-Lara M.E."/>
            <person name="Zuniga G."/>
        </authorList>
    </citation>
    <scope>NUCLEOTIDE SEQUENCE</scope>
    <source>
        <strain evidence="3">ChDrAdgY46</strain>
    </source>
</reference>
<dbReference type="GO" id="GO:0070485">
    <property type="term" value="P:dehydro-D-arabinono-1,4-lactone biosynthetic process"/>
    <property type="evidence" value="ECO:0007669"/>
    <property type="project" value="TreeGrafter"/>
</dbReference>
<protein>
    <submittedName>
        <fullName evidence="3">Aldo-keto reductase</fullName>
    </submittedName>
</protein>
<keyword evidence="1" id="KW-0560">Oxidoreductase</keyword>
<sequence>MKSIGPFGTAVSGRLEDLPDLVLGGAVFNEQFNDHPENLPIEEMVKLAFTNGIRAIDTSPYYGPSEILLGQALKNLKAEIPRENYYIVTKCGRLQLNDFDYSPSWIRKSVLRSLERLDTDYLDLVYLHDIEFVDEAGIFEALTELRSLKDEGIIRHFGISGYPVKFLYEIALKCVSIEEIGALDAVLSYSNFNLQNDILGDYIEKFYKDCKLKKLLCASILSMSLLRSGSTHKFHPATVELRQKCQEVAQLTAMENVELADLATRFAMREFLPFGPIVIGVSNLKELQNAIEQYWNVKEKSIDDDQLVKKVIESFGVHHNETWESGVH</sequence>